<dbReference type="SUPFAM" id="SSF50630">
    <property type="entry name" value="Acid proteases"/>
    <property type="match status" value="1"/>
</dbReference>
<dbReference type="InParanoid" id="C5KPN1"/>
<keyword evidence="5" id="KW-1185">Reference proteome</keyword>
<comment type="similarity">
    <text evidence="1">Belongs to the peptidase A1 family.</text>
</comment>
<dbReference type="Gene3D" id="2.40.70.10">
    <property type="entry name" value="Acid Proteases"/>
    <property type="match status" value="2"/>
</dbReference>
<dbReference type="InterPro" id="IPR033121">
    <property type="entry name" value="PEPTIDASE_A1"/>
</dbReference>
<dbReference type="GO" id="GO:0006508">
    <property type="term" value="P:proteolysis"/>
    <property type="evidence" value="ECO:0007669"/>
    <property type="project" value="InterPro"/>
</dbReference>
<dbReference type="GeneID" id="9042533"/>
<dbReference type="AlphaFoldDB" id="C5KPN1"/>
<evidence type="ECO:0000313" key="4">
    <source>
        <dbReference type="EMBL" id="EER13562.1"/>
    </source>
</evidence>
<feature type="domain" description="Peptidase A1" evidence="3">
    <location>
        <begin position="67"/>
        <end position="401"/>
    </location>
</feature>
<gene>
    <name evidence="4" type="ORF">Pmar_PMAR026428</name>
</gene>
<dbReference type="PANTHER" id="PTHR47966:SF73">
    <property type="entry name" value="PEPTIDASE A1 DOMAIN-CONTAINING PROTEIN"/>
    <property type="match status" value="1"/>
</dbReference>
<dbReference type="InterPro" id="IPR001461">
    <property type="entry name" value="Aspartic_peptidase_A1"/>
</dbReference>
<evidence type="ECO:0000256" key="1">
    <source>
        <dbReference type="ARBA" id="ARBA00007447"/>
    </source>
</evidence>
<dbReference type="PANTHER" id="PTHR47966">
    <property type="entry name" value="BETA-SITE APP-CLEAVING ENZYME, ISOFORM A-RELATED"/>
    <property type="match status" value="1"/>
</dbReference>
<proteinExistence type="inferred from homology"/>
<protein>
    <submittedName>
        <fullName evidence="4">Cathepsin D, putative</fullName>
    </submittedName>
</protein>
<evidence type="ECO:0000313" key="5">
    <source>
        <dbReference type="Proteomes" id="UP000007800"/>
    </source>
</evidence>
<dbReference type="InterPro" id="IPR021109">
    <property type="entry name" value="Peptidase_aspartic_dom_sf"/>
</dbReference>
<dbReference type="CDD" id="cd05471">
    <property type="entry name" value="pepsin_like"/>
    <property type="match status" value="1"/>
</dbReference>
<evidence type="ECO:0000256" key="2">
    <source>
        <dbReference type="SAM" id="MobiDB-lite"/>
    </source>
</evidence>
<reference evidence="4 5" key="1">
    <citation type="submission" date="2008-07" db="EMBL/GenBank/DDBJ databases">
        <authorList>
            <person name="El-Sayed N."/>
            <person name="Caler E."/>
            <person name="Inman J."/>
            <person name="Amedeo P."/>
            <person name="Hass B."/>
            <person name="Wortman J."/>
        </authorList>
    </citation>
    <scope>NUCLEOTIDE SEQUENCE [LARGE SCALE GENOMIC DNA]</scope>
    <source>
        <strain evidence="5">ATCC 50983 / TXsc</strain>
    </source>
</reference>
<organism evidence="5">
    <name type="scientific">Perkinsus marinus (strain ATCC 50983 / TXsc)</name>
    <dbReference type="NCBI Taxonomy" id="423536"/>
    <lineage>
        <taxon>Eukaryota</taxon>
        <taxon>Sar</taxon>
        <taxon>Alveolata</taxon>
        <taxon>Perkinsozoa</taxon>
        <taxon>Perkinsea</taxon>
        <taxon>Perkinsida</taxon>
        <taxon>Perkinsidae</taxon>
        <taxon>Perkinsus</taxon>
    </lineage>
</organism>
<dbReference type="Proteomes" id="UP000007800">
    <property type="component" value="Unassembled WGS sequence"/>
</dbReference>
<dbReference type="EMBL" id="GG675168">
    <property type="protein sequence ID" value="EER13562.1"/>
    <property type="molecule type" value="Genomic_DNA"/>
</dbReference>
<evidence type="ECO:0000259" key="3">
    <source>
        <dbReference type="PROSITE" id="PS51767"/>
    </source>
</evidence>
<name>C5KPN1_PERM5</name>
<dbReference type="Pfam" id="PF00026">
    <property type="entry name" value="Asp"/>
    <property type="match status" value="1"/>
</dbReference>
<accession>C5KPN1</accession>
<feature type="compositionally biased region" description="Polar residues" evidence="2">
    <location>
        <begin position="1"/>
        <end position="11"/>
    </location>
</feature>
<feature type="region of interest" description="Disordered" evidence="2">
    <location>
        <begin position="1"/>
        <end position="20"/>
    </location>
</feature>
<sequence length="408" mass="45416">MNDSEPSNDSELSLGRTKLEPPDATRSKILVKMRYPMLLRLLALVCVFDVLKVSRGETLKLDVHYRYVVKHGFGLFHTLVDENGQDVDVLVDTRSGLFFFAEKKWFEKATGLFCLAAPLGCYECSKPCSVGKVSARASFDSDYSVSIFPHKSKLTIGKVSESFTFGLIFDQKPPVTEVPPINVMGLGFDNGDEDFPSVMTQLRSSKAITTDIIALYLYPPTDPTGESIDGGLLLGGSDPALYEGALKYVDLSTDEGYMVNIDKLQVGDGTIISGINTNVDLDSGANYLCVPKLYYNRLIKDIGAQTDKVAGKHVVFKFDQEIKTWTFPCQYMSKLPPLTFALGPQGSTSFTMTSTNYAVSLEGTCYLLIMENQRDDWSFHDRMLIDRYFEFDPTRKRVGLGKLKPRST</sequence>
<dbReference type="PROSITE" id="PS51767">
    <property type="entry name" value="PEPTIDASE_A1"/>
    <property type="match status" value="1"/>
</dbReference>
<dbReference type="GO" id="GO:0004190">
    <property type="term" value="F:aspartic-type endopeptidase activity"/>
    <property type="evidence" value="ECO:0007669"/>
    <property type="project" value="InterPro"/>
</dbReference>
<dbReference type="RefSeq" id="XP_002781767.1">
    <property type="nucleotide sequence ID" value="XM_002781721.1"/>
</dbReference>
<dbReference type="InterPro" id="IPR034164">
    <property type="entry name" value="Pepsin-like_dom"/>
</dbReference>